<name>A0A1M7FSY6_9ACTN</name>
<dbReference type="InterPro" id="IPR006827">
    <property type="entry name" value="Lant_deHydtase_N"/>
</dbReference>
<evidence type="ECO:0000259" key="1">
    <source>
        <dbReference type="Pfam" id="PF04738"/>
    </source>
</evidence>
<protein>
    <submittedName>
        <fullName evidence="2">Lantibiotic dehydratase, C terminus</fullName>
    </submittedName>
</protein>
<accession>A0A1M7FSY6</accession>
<proteinExistence type="predicted"/>
<dbReference type="OrthoDB" id="3861212at2"/>
<organism evidence="2 3">
    <name type="scientific">Actinacidiphila paucisporea</name>
    <dbReference type="NCBI Taxonomy" id="310782"/>
    <lineage>
        <taxon>Bacteria</taxon>
        <taxon>Bacillati</taxon>
        <taxon>Actinomycetota</taxon>
        <taxon>Actinomycetes</taxon>
        <taxon>Kitasatosporales</taxon>
        <taxon>Streptomycetaceae</taxon>
        <taxon>Actinacidiphila</taxon>
    </lineage>
</organism>
<evidence type="ECO:0000313" key="3">
    <source>
        <dbReference type="Proteomes" id="UP000184111"/>
    </source>
</evidence>
<dbReference type="EMBL" id="FRBI01000008">
    <property type="protein sequence ID" value="SHM06898.1"/>
    <property type="molecule type" value="Genomic_DNA"/>
</dbReference>
<reference evidence="2 3" key="1">
    <citation type="submission" date="2016-11" db="EMBL/GenBank/DDBJ databases">
        <authorList>
            <person name="Jaros S."/>
            <person name="Januszkiewicz K."/>
            <person name="Wedrychowicz H."/>
        </authorList>
    </citation>
    <scope>NUCLEOTIDE SEQUENCE [LARGE SCALE GENOMIC DNA]</scope>
    <source>
        <strain evidence="2 3">CGMCC 4.2025</strain>
    </source>
</reference>
<feature type="domain" description="Lantibiotic dehydratase N-terminal" evidence="1">
    <location>
        <begin position="155"/>
        <end position="792"/>
    </location>
</feature>
<dbReference type="RefSeq" id="WP_073498164.1">
    <property type="nucleotide sequence ID" value="NZ_FRBI01000008.1"/>
</dbReference>
<dbReference type="Pfam" id="PF04738">
    <property type="entry name" value="Lant_dehydr_N"/>
    <property type="match status" value="1"/>
</dbReference>
<keyword evidence="3" id="KW-1185">Reference proteome</keyword>
<dbReference type="STRING" id="310782.SAMN05216499_10842"/>
<sequence length="865" mass="92436">MAGATGGVADVSARVPAAVTVAPYALVRTVALAAPEPSPDARAFRECAGRLVELTLLCEQVADVLCDGLYDRARTAAADVRARVLVPLRRDVHNRRSPRSGLRTALAGLDLGMPVLDTWLSARDEIDRTAARLALLGPSALRADRGALAGLCRSEDVQRAVALTSADLLRAVRRAAAQGAEPDKQGRKSEAAVLRYAMRAVTRTSPLSWFCHVGWGRWEDGAADPPAPRPAAVARVQRSLLDALVQAVLTRPQSRSAVDYRLAPGLCAEGPHLSYRRASPAVAAPGGAVREEKVTLRSTPALRLVVTEGRARGAVRQHDLAAAIAHRLAGPPRRAQGAAAAFVTSLVDQGLLQPVPPFDPQARDIVPEACRWLAGLGLPELAGTLAGIGSDTESYPRLPAAARPARLDRIRSRWSAAFSLAGAEPVSLRTPLTEDVVLPSVASLGRDHGKDCLPDIARLGPLFELFDGCTMLRRTTRDRFVARFGVGGTCDALADFADEMVAVREECDGAAPGGTRLGPGTRETDGLLRLRAELARLVPAAGPGAEAVLPQELLDEAARRTPAWIRRRPASYAVFVQPVPDGDSTRLCVNHVYGGWGRFTSRFLDQLDPAAGRQVSARIADALGEGERVAQVRPVGGFNANLHPRLVADEVSEAAAGGTLRPEQLQLFHDAEADQVRLRVTATGRPLSVLYLGFLMPSVLPDRWMPLVDDLGSGPVDLGGALAPSRPLGTALGPVGHRPRLRYRDVIVSRAQWRLPKEMVHAWRAELDRDPPVSAASRRRALLGIPEHVFIAADPGDAAGTGALLPYLARPRSQYVDLGSALHLRWLSRVLARYPGGVVVSEALPVPRPGTRAVEFVAETYRSQP</sequence>
<dbReference type="AlphaFoldDB" id="A0A1M7FSY6"/>
<dbReference type="Proteomes" id="UP000184111">
    <property type="component" value="Unassembled WGS sequence"/>
</dbReference>
<evidence type="ECO:0000313" key="2">
    <source>
        <dbReference type="EMBL" id="SHM06898.1"/>
    </source>
</evidence>
<gene>
    <name evidence="2" type="ORF">SAMN05216499_10842</name>
</gene>